<proteinExistence type="predicted"/>
<dbReference type="Proteomes" id="UP001500212">
    <property type="component" value="Unassembled WGS sequence"/>
</dbReference>
<keyword evidence="3" id="KW-1185">Reference proteome</keyword>
<protein>
    <submittedName>
        <fullName evidence="2">Uncharacterized protein</fullName>
    </submittedName>
</protein>
<evidence type="ECO:0000313" key="2">
    <source>
        <dbReference type="EMBL" id="GAA4612209.1"/>
    </source>
</evidence>
<feature type="compositionally biased region" description="Basic and acidic residues" evidence="1">
    <location>
        <begin position="26"/>
        <end position="42"/>
    </location>
</feature>
<feature type="region of interest" description="Disordered" evidence="1">
    <location>
        <begin position="1"/>
        <end position="82"/>
    </location>
</feature>
<comment type="caution">
    <text evidence="2">The sequence shown here is derived from an EMBL/GenBank/DDBJ whole genome shotgun (WGS) entry which is preliminary data.</text>
</comment>
<reference evidence="3" key="1">
    <citation type="journal article" date="2019" name="Int. J. Syst. Evol. Microbiol.">
        <title>The Global Catalogue of Microorganisms (GCM) 10K type strain sequencing project: providing services to taxonomists for standard genome sequencing and annotation.</title>
        <authorList>
            <consortium name="The Broad Institute Genomics Platform"/>
            <consortium name="The Broad Institute Genome Sequencing Center for Infectious Disease"/>
            <person name="Wu L."/>
            <person name="Ma J."/>
        </authorList>
    </citation>
    <scope>NUCLEOTIDE SEQUENCE [LARGE SCALE GENOMIC DNA]</scope>
    <source>
        <strain evidence="3">JCM 17938</strain>
    </source>
</reference>
<feature type="compositionally biased region" description="Basic and acidic residues" evidence="1">
    <location>
        <begin position="1"/>
        <end position="17"/>
    </location>
</feature>
<organism evidence="2 3">
    <name type="scientific">Actinoallomurus liliacearum</name>
    <dbReference type="NCBI Taxonomy" id="1080073"/>
    <lineage>
        <taxon>Bacteria</taxon>
        <taxon>Bacillati</taxon>
        <taxon>Actinomycetota</taxon>
        <taxon>Actinomycetes</taxon>
        <taxon>Streptosporangiales</taxon>
        <taxon>Thermomonosporaceae</taxon>
        <taxon>Actinoallomurus</taxon>
    </lineage>
</organism>
<dbReference type="EMBL" id="BAABHJ010000020">
    <property type="protein sequence ID" value="GAA4612209.1"/>
    <property type="molecule type" value="Genomic_DNA"/>
</dbReference>
<evidence type="ECO:0000256" key="1">
    <source>
        <dbReference type="SAM" id="MobiDB-lite"/>
    </source>
</evidence>
<accession>A0ABP8TQJ7</accession>
<evidence type="ECO:0000313" key="3">
    <source>
        <dbReference type="Proteomes" id="UP001500212"/>
    </source>
</evidence>
<name>A0ABP8TQJ7_9ACTN</name>
<sequence>MTPLSEHHDRTHGDGDRAFVAQAGWQERHQTVVRPETRRRDNVVPQRGHGPSRSSRAPVSQVSRGGTLSTFTDSRRIRRIVR</sequence>
<feature type="compositionally biased region" description="Polar residues" evidence="1">
    <location>
        <begin position="52"/>
        <end position="72"/>
    </location>
</feature>
<gene>
    <name evidence="2" type="ORF">GCM10023195_52160</name>
</gene>